<sequence length="110" mass="12239">MVGLVFSFDSSVRSELEHHEPPFKIGQLIKYERGVQADMSCKKPMYWGCCWNLVWSGPLEGADLFVVTDAKFSTSAAAVPERPFRQDIAISTSLIISKRVDAFVARLGSI</sequence>
<proteinExistence type="predicted"/>
<evidence type="ECO:0000313" key="2">
    <source>
        <dbReference type="Proteomes" id="UP001472677"/>
    </source>
</evidence>
<accession>A0ABR2GBK1</accession>
<comment type="caution">
    <text evidence="1">The sequence shown here is derived from an EMBL/GenBank/DDBJ whole genome shotgun (WGS) entry which is preliminary data.</text>
</comment>
<protein>
    <submittedName>
        <fullName evidence="1">Uncharacterized protein</fullName>
    </submittedName>
</protein>
<gene>
    <name evidence="1" type="ORF">V6N12_050147</name>
</gene>
<evidence type="ECO:0000313" key="1">
    <source>
        <dbReference type="EMBL" id="KAK8600291.1"/>
    </source>
</evidence>
<name>A0ABR2GBK1_9ROSI</name>
<reference evidence="1 2" key="1">
    <citation type="journal article" date="2024" name="G3 (Bethesda)">
        <title>Genome assembly of Hibiscus sabdariffa L. provides insights into metabolisms of medicinal natural products.</title>
        <authorList>
            <person name="Kim T."/>
        </authorList>
    </citation>
    <scope>NUCLEOTIDE SEQUENCE [LARGE SCALE GENOMIC DNA]</scope>
    <source>
        <strain evidence="1">TK-2024</strain>
        <tissue evidence="1">Old leaves</tissue>
    </source>
</reference>
<dbReference type="EMBL" id="JBBPBM010000001">
    <property type="protein sequence ID" value="KAK8600291.1"/>
    <property type="molecule type" value="Genomic_DNA"/>
</dbReference>
<keyword evidence="2" id="KW-1185">Reference proteome</keyword>
<dbReference type="Proteomes" id="UP001472677">
    <property type="component" value="Unassembled WGS sequence"/>
</dbReference>
<organism evidence="1 2">
    <name type="scientific">Hibiscus sabdariffa</name>
    <name type="common">roselle</name>
    <dbReference type="NCBI Taxonomy" id="183260"/>
    <lineage>
        <taxon>Eukaryota</taxon>
        <taxon>Viridiplantae</taxon>
        <taxon>Streptophyta</taxon>
        <taxon>Embryophyta</taxon>
        <taxon>Tracheophyta</taxon>
        <taxon>Spermatophyta</taxon>
        <taxon>Magnoliopsida</taxon>
        <taxon>eudicotyledons</taxon>
        <taxon>Gunneridae</taxon>
        <taxon>Pentapetalae</taxon>
        <taxon>rosids</taxon>
        <taxon>malvids</taxon>
        <taxon>Malvales</taxon>
        <taxon>Malvaceae</taxon>
        <taxon>Malvoideae</taxon>
        <taxon>Hibiscus</taxon>
    </lineage>
</organism>